<feature type="transmembrane region" description="Helical" evidence="1">
    <location>
        <begin position="23"/>
        <end position="41"/>
    </location>
</feature>
<accession>A0A841HTU2</accession>
<evidence type="ECO:0000313" key="2">
    <source>
        <dbReference type="EMBL" id="MBB6095709.1"/>
    </source>
</evidence>
<feature type="transmembrane region" description="Helical" evidence="1">
    <location>
        <begin position="81"/>
        <end position="105"/>
    </location>
</feature>
<comment type="caution">
    <text evidence="2">The sequence shown here is derived from an EMBL/GenBank/DDBJ whole genome shotgun (WGS) entry which is preliminary data.</text>
</comment>
<reference evidence="2 3" key="1">
    <citation type="submission" date="2020-08" db="EMBL/GenBank/DDBJ databases">
        <title>Genomic Encyclopedia of Type Strains, Phase IV (KMG-IV): sequencing the most valuable type-strain genomes for metagenomic binning, comparative biology and taxonomic classification.</title>
        <authorList>
            <person name="Goeker M."/>
        </authorList>
    </citation>
    <scope>NUCLEOTIDE SEQUENCE [LARGE SCALE GENOMIC DNA]</scope>
    <source>
        <strain evidence="2 3">DSM 26723</strain>
    </source>
</reference>
<dbReference type="Proteomes" id="UP000588068">
    <property type="component" value="Unassembled WGS sequence"/>
</dbReference>
<keyword evidence="1" id="KW-0812">Transmembrane</keyword>
<feature type="transmembrane region" description="Helical" evidence="1">
    <location>
        <begin position="117"/>
        <end position="137"/>
    </location>
</feature>
<dbReference type="RefSeq" id="WP_184335107.1">
    <property type="nucleotide sequence ID" value="NZ_JACHHZ010000006.1"/>
</dbReference>
<dbReference type="AlphaFoldDB" id="A0A841HTU2"/>
<proteinExistence type="predicted"/>
<evidence type="ECO:0000256" key="1">
    <source>
        <dbReference type="SAM" id="Phobius"/>
    </source>
</evidence>
<gene>
    <name evidence="2" type="ORF">HNQ60_004600</name>
</gene>
<keyword evidence="1" id="KW-1133">Transmembrane helix</keyword>
<sequence length="171" mass="18841">MLKLLQTFLDIALWRKGPQDLPASQFLVALALAMYVAASFIQVQLLGLQLRTVIVVVVVDAIMMILWPWAVLSFFRRSERFMQTLTAMLGVGVLLALADIGVRVLQIMMAGPEQKPYIAWLFIRFVALALIQGRIFMHALGQGLLTGMALTVAIAYSGLAVAQLIVTRLQG</sequence>
<feature type="transmembrane region" description="Helical" evidence="1">
    <location>
        <begin position="53"/>
        <end position="75"/>
    </location>
</feature>
<keyword evidence="1" id="KW-0472">Membrane</keyword>
<feature type="transmembrane region" description="Helical" evidence="1">
    <location>
        <begin position="143"/>
        <end position="166"/>
    </location>
</feature>
<dbReference type="EMBL" id="JACHHZ010000006">
    <property type="protein sequence ID" value="MBB6095709.1"/>
    <property type="molecule type" value="Genomic_DNA"/>
</dbReference>
<keyword evidence="3" id="KW-1185">Reference proteome</keyword>
<protein>
    <submittedName>
        <fullName evidence="2">Uncharacterized protein</fullName>
    </submittedName>
</protein>
<name>A0A841HTU2_9GAMM</name>
<evidence type="ECO:0000313" key="3">
    <source>
        <dbReference type="Proteomes" id="UP000588068"/>
    </source>
</evidence>
<organism evidence="2 3">
    <name type="scientific">Povalibacter uvarum</name>
    <dbReference type="NCBI Taxonomy" id="732238"/>
    <lineage>
        <taxon>Bacteria</taxon>
        <taxon>Pseudomonadati</taxon>
        <taxon>Pseudomonadota</taxon>
        <taxon>Gammaproteobacteria</taxon>
        <taxon>Steroidobacterales</taxon>
        <taxon>Steroidobacteraceae</taxon>
        <taxon>Povalibacter</taxon>
    </lineage>
</organism>